<dbReference type="GO" id="GO:0006429">
    <property type="term" value="P:leucyl-tRNA aminoacylation"/>
    <property type="evidence" value="ECO:0007669"/>
    <property type="project" value="InterPro"/>
</dbReference>
<dbReference type="Pfam" id="PF24810">
    <property type="entry name" value="RBD_LARS1"/>
    <property type="match status" value="1"/>
</dbReference>
<dbReference type="PANTHER" id="PTHR45794">
    <property type="entry name" value="LEUCYL-TRNA SYNTHETASE"/>
    <property type="match status" value="1"/>
</dbReference>
<evidence type="ECO:0000259" key="11">
    <source>
        <dbReference type="Pfam" id="PF00133"/>
    </source>
</evidence>
<dbReference type="SUPFAM" id="SSF50677">
    <property type="entry name" value="ValRS/IleRS/LeuRS editing domain"/>
    <property type="match status" value="1"/>
</dbReference>
<feature type="domain" description="Aminoacyl-tRNA synthetase class Ia" evidence="11">
    <location>
        <begin position="61"/>
        <end position="121"/>
    </location>
</feature>
<dbReference type="GO" id="GO:0002161">
    <property type="term" value="F:aminoacyl-tRNA deacylase activity"/>
    <property type="evidence" value="ECO:0007669"/>
    <property type="project" value="InterPro"/>
</dbReference>
<feature type="region of interest" description="Disordered" evidence="10">
    <location>
        <begin position="144"/>
        <end position="166"/>
    </location>
</feature>
<dbReference type="GO" id="GO:0005524">
    <property type="term" value="F:ATP binding"/>
    <property type="evidence" value="ECO:0007669"/>
    <property type="project" value="UniProtKB-KW"/>
</dbReference>
<dbReference type="InterPro" id="IPR009080">
    <property type="entry name" value="tRNAsynth_Ia_anticodon-bd"/>
</dbReference>
<feature type="domain" description="Methionyl/Valyl/Leucyl/Isoleucyl-tRNA synthetase anticodon-binding" evidence="12">
    <location>
        <begin position="811"/>
        <end position="935"/>
    </location>
</feature>
<dbReference type="InterPro" id="IPR002300">
    <property type="entry name" value="aa-tRNA-synth_Ia"/>
</dbReference>
<dbReference type="Pfam" id="PF08264">
    <property type="entry name" value="Anticodon_1"/>
    <property type="match status" value="1"/>
</dbReference>
<dbReference type="GO" id="GO:0004823">
    <property type="term" value="F:leucine-tRNA ligase activity"/>
    <property type="evidence" value="ECO:0007669"/>
    <property type="project" value="UniProtKB-EC"/>
</dbReference>
<evidence type="ECO:0000313" key="14">
    <source>
        <dbReference type="EMBL" id="KAG5163410.1"/>
    </source>
</evidence>
<evidence type="ECO:0000256" key="4">
    <source>
        <dbReference type="ARBA" id="ARBA00022741"/>
    </source>
</evidence>
<keyword evidence="4" id="KW-0547">Nucleotide-binding</keyword>
<dbReference type="InterPro" id="IPR055416">
    <property type="entry name" value="RBD_LARS1"/>
</dbReference>
<evidence type="ECO:0000256" key="2">
    <source>
        <dbReference type="ARBA" id="ARBA00013164"/>
    </source>
</evidence>
<evidence type="ECO:0000259" key="12">
    <source>
        <dbReference type="Pfam" id="PF08264"/>
    </source>
</evidence>
<name>A0A8H7XPN5_PSICU</name>
<protein>
    <recommendedName>
        <fullName evidence="2">leucine--tRNA ligase</fullName>
        <ecNumber evidence="2">6.1.1.4</ecNumber>
    </recommendedName>
    <alternativeName>
        <fullName evidence="8">Leucyl-tRNA synthetase</fullName>
    </alternativeName>
</protein>
<dbReference type="Gene3D" id="1.10.730.10">
    <property type="entry name" value="Isoleucyl-tRNA Synthetase, Domain 1"/>
    <property type="match status" value="1"/>
</dbReference>
<evidence type="ECO:0000256" key="10">
    <source>
        <dbReference type="SAM" id="MobiDB-lite"/>
    </source>
</evidence>
<dbReference type="SUPFAM" id="SSF47323">
    <property type="entry name" value="Anticodon-binding domain of a subclass of class I aminoacyl-tRNA synthetases"/>
    <property type="match status" value="1"/>
</dbReference>
<keyword evidence="7" id="KW-0030">Aminoacyl-tRNA synthetase</keyword>
<feature type="domain" description="Leucine--tRNA ligase RagD-binding" evidence="13">
    <location>
        <begin position="967"/>
        <end position="1030"/>
    </location>
</feature>
<dbReference type="OrthoDB" id="10249672at2759"/>
<accession>A0A8H7XPN5</accession>
<dbReference type="InterPro" id="IPR004493">
    <property type="entry name" value="Leu-tRNA-synth_Ia_arc/euk"/>
</dbReference>
<reference evidence="14" key="1">
    <citation type="submission" date="2021-02" db="EMBL/GenBank/DDBJ databases">
        <title>Psilocybe cubensis genome.</title>
        <authorList>
            <person name="Mckernan K.J."/>
            <person name="Crawford S."/>
            <person name="Trippe A."/>
            <person name="Kane L.T."/>
            <person name="Mclaughlin S."/>
        </authorList>
    </citation>
    <scope>NUCLEOTIDE SEQUENCE [LARGE SCALE GENOMIC DNA]</scope>
    <source>
        <strain evidence="14">MGC-MH-2018</strain>
    </source>
</reference>
<organism evidence="14">
    <name type="scientific">Psilocybe cubensis</name>
    <name type="common">Psychedelic mushroom</name>
    <name type="synonym">Stropharia cubensis</name>
    <dbReference type="NCBI Taxonomy" id="181762"/>
    <lineage>
        <taxon>Eukaryota</taxon>
        <taxon>Fungi</taxon>
        <taxon>Dikarya</taxon>
        <taxon>Basidiomycota</taxon>
        <taxon>Agaricomycotina</taxon>
        <taxon>Agaricomycetes</taxon>
        <taxon>Agaricomycetidae</taxon>
        <taxon>Agaricales</taxon>
        <taxon>Agaricineae</taxon>
        <taxon>Strophariaceae</taxon>
        <taxon>Psilocybe</taxon>
    </lineage>
</organism>
<feature type="domain" description="Aminoacyl-tRNA synthetase class Ia" evidence="11">
    <location>
        <begin position="209"/>
        <end position="773"/>
    </location>
</feature>
<dbReference type="PANTHER" id="PTHR45794:SF1">
    <property type="entry name" value="LEUCINE--TRNA LIGASE, CYTOPLASMIC"/>
    <property type="match status" value="1"/>
</dbReference>
<dbReference type="Pfam" id="PF00133">
    <property type="entry name" value="tRNA-synt_1"/>
    <property type="match status" value="2"/>
</dbReference>
<evidence type="ECO:0000256" key="1">
    <source>
        <dbReference type="ARBA" id="ARBA00005594"/>
    </source>
</evidence>
<evidence type="ECO:0000259" key="13">
    <source>
        <dbReference type="Pfam" id="PF24810"/>
    </source>
</evidence>
<keyword evidence="3" id="KW-0436">Ligase</keyword>
<evidence type="ECO:0000256" key="8">
    <source>
        <dbReference type="ARBA" id="ARBA00030520"/>
    </source>
</evidence>
<dbReference type="Gene3D" id="3.90.740.10">
    <property type="entry name" value="Valyl/Leucyl/Isoleucyl-tRNA synthetase, editing domain"/>
    <property type="match status" value="1"/>
</dbReference>
<dbReference type="Gene3D" id="3.40.50.620">
    <property type="entry name" value="HUPs"/>
    <property type="match status" value="1"/>
</dbReference>
<evidence type="ECO:0000256" key="9">
    <source>
        <dbReference type="ARBA" id="ARBA00047469"/>
    </source>
</evidence>
<dbReference type="FunFam" id="3.90.740.10:FF:000001">
    <property type="entry name" value="Leucine--tRNA ligase, cytoplasmic"/>
    <property type="match status" value="1"/>
</dbReference>
<keyword evidence="6" id="KW-0648">Protein biosynthesis</keyword>
<evidence type="ECO:0000256" key="6">
    <source>
        <dbReference type="ARBA" id="ARBA00022917"/>
    </source>
</evidence>
<evidence type="ECO:0000256" key="3">
    <source>
        <dbReference type="ARBA" id="ARBA00022598"/>
    </source>
</evidence>
<dbReference type="EC" id="6.1.1.4" evidence="2"/>
<keyword evidence="5" id="KW-0067">ATP-binding</keyword>
<comment type="caution">
    <text evidence="14">The sequence shown here is derived from an EMBL/GenBank/DDBJ whole genome shotgun (WGS) entry which is preliminary data.</text>
</comment>
<dbReference type="InterPro" id="IPR009008">
    <property type="entry name" value="Val/Leu/Ile-tRNA-synth_edit"/>
</dbReference>
<dbReference type="EMBL" id="JAFIQS010000015">
    <property type="protein sequence ID" value="KAG5163410.1"/>
    <property type="molecule type" value="Genomic_DNA"/>
</dbReference>
<dbReference type="SUPFAM" id="SSF52374">
    <property type="entry name" value="Nucleotidylyl transferase"/>
    <property type="match status" value="1"/>
</dbReference>
<dbReference type="NCBIfam" id="TIGR00395">
    <property type="entry name" value="leuS_arch"/>
    <property type="match status" value="1"/>
</dbReference>
<evidence type="ECO:0000256" key="7">
    <source>
        <dbReference type="ARBA" id="ARBA00023146"/>
    </source>
</evidence>
<dbReference type="AlphaFoldDB" id="A0A8H7XPN5"/>
<comment type="similarity">
    <text evidence="1">Belongs to the class-I aminoacyl-tRNA synthetase family.</text>
</comment>
<dbReference type="InterPro" id="IPR014729">
    <property type="entry name" value="Rossmann-like_a/b/a_fold"/>
</dbReference>
<evidence type="ECO:0000256" key="5">
    <source>
        <dbReference type="ARBA" id="ARBA00022840"/>
    </source>
</evidence>
<dbReference type="InterPro" id="IPR013155">
    <property type="entry name" value="M/V/L/I-tRNA-synth_anticd-bd"/>
</dbReference>
<dbReference type="CDD" id="cd07959">
    <property type="entry name" value="Anticodon_Ia_Leu_AEc"/>
    <property type="match status" value="1"/>
</dbReference>
<gene>
    <name evidence="14" type="ORF">JR316_011757</name>
</gene>
<comment type="catalytic activity">
    <reaction evidence="9">
        <text>tRNA(Leu) + L-leucine + ATP = L-leucyl-tRNA(Leu) + AMP + diphosphate</text>
        <dbReference type="Rhea" id="RHEA:11688"/>
        <dbReference type="Rhea" id="RHEA-COMP:9613"/>
        <dbReference type="Rhea" id="RHEA-COMP:9622"/>
        <dbReference type="ChEBI" id="CHEBI:30616"/>
        <dbReference type="ChEBI" id="CHEBI:33019"/>
        <dbReference type="ChEBI" id="CHEBI:57427"/>
        <dbReference type="ChEBI" id="CHEBI:78442"/>
        <dbReference type="ChEBI" id="CHEBI:78494"/>
        <dbReference type="ChEBI" id="CHEBI:456215"/>
        <dbReference type="EC" id="6.1.1.4"/>
    </reaction>
</comment>
<sequence>MAQTIEINQTAKRDSIRELEKKYQNRWRSEKLFEVNAPSQADIAGLSPVEIKELYPKWFGNFPFPYMNGSLHLGHAFTISKIEFAAGYQRLLGKRVLFPHGFHVTGMPIKASADKIIREMEMFGPNFENFEAVTAEMARLEAEKEKEEEANVAATPADKTKGKKGKLNAKSTGLTYQFQIMESIKVPREEIKKFADPLHWLTYFPPIAIEDHNDFGSRIDWRRTFLTTDANPYYDSFVRWQMNKLYKLNKIKFGERYTIYSPKDGQPCMDHDRQDGEGFGPTEYTGIKMEVAEWSPAAKEAIGDKVGGRKVFLVAATLRPETMYGQTNTFVGTSIKYGIFAANDKEAYLCTLRAARNMAFQGIITPRGHIEQLVEIPGSKIVGTRINAPYAINPQVYVLPMDNVLATKGTGVVTSVPSDSPDDFQTLVDLRKKPEFYGIQPSWAAIDPVPVISTPTYGEMTAPAVVKQLKIQSQKDTKQLAEAKEIAYKEGFYNGTMLVGEFKGQSVQEAKPKVRDAMIKDGLAFAYAEPEGLVISRSADECVVALMDQWYIDYGEASWRKEAEAMLAKMNTYTNETRHSFEKTLDWLNKWACARTYGLGSVLPWDPQFLVESLSDSTIYMSYYTVAQLLHDSSLDGSKPGPLGITPEQMTDEIWEYIFAGGAFPDPSPLPREKADALKHEYEYFYPFDVRSSAKDLVPNHLTFCLYNHAALFPEEKWPLAMRTNGHLMLNGKKMSKSTGNSLTMREAIEKFGADATRLSLADAGDGLEDANFEEKTANANILRIHTLLGWCEEMVKDQANLRHGEKNYHDKVFEQEINDLINTTKSHYEATNYKDALKFGFYDFQSARDWYREVTSDVGMHADLVLYWIRTSAVIVSPVAPHFTEHIWSAILQEPKSIQLALWPTPSTPVDPTLIEAGQYMRGTIKTIRDAEGALVKSLAKAKGKKGASTEGMFDPKKPKAVRIYVATTFPEWQDKCVQVVQDAYSKEEDKVDDAKVKQLLTEQGLIKDKRAMPFIQVFKKRMAQYGAETAFRRALPFSEGAVLRELLPYLKKTLSLADASVLSVEEALQKEQEPGYTRSIIDSSEPGSPGFEYYNV</sequence>
<proteinExistence type="inferred from homology"/>